<evidence type="ECO:0000313" key="2">
    <source>
        <dbReference type="Proteomes" id="UP000295124"/>
    </source>
</evidence>
<accession>A0A4R4ZH92</accession>
<proteinExistence type="predicted"/>
<sequence length="92" mass="10222">MHIRDVMAVFEIKETLYFAELKDAFQHLGEVRELEKQYRASLTGDAALVDLRRPNRAYAEVTGQDPLEFGAIESLPAEKLCSGPCSTGTPAH</sequence>
<dbReference type="EMBL" id="SMKX01000060">
    <property type="protein sequence ID" value="TDD58011.1"/>
    <property type="molecule type" value="Genomic_DNA"/>
</dbReference>
<keyword evidence="2" id="KW-1185">Reference proteome</keyword>
<evidence type="ECO:0000313" key="1">
    <source>
        <dbReference type="EMBL" id="TDD58011.1"/>
    </source>
</evidence>
<dbReference type="AlphaFoldDB" id="A0A4R4ZH92"/>
<protein>
    <submittedName>
        <fullName evidence="1">Uncharacterized protein</fullName>
    </submittedName>
</protein>
<name>A0A4R4ZH92_9ACTN</name>
<dbReference type="Proteomes" id="UP000295124">
    <property type="component" value="Unassembled WGS sequence"/>
</dbReference>
<dbReference type="RefSeq" id="WP_132169872.1">
    <property type="nucleotide sequence ID" value="NZ_SMKX01000060.1"/>
</dbReference>
<organism evidence="1 2">
    <name type="scientific">Kribbella antibiotica</name>
    <dbReference type="NCBI Taxonomy" id="190195"/>
    <lineage>
        <taxon>Bacteria</taxon>
        <taxon>Bacillati</taxon>
        <taxon>Actinomycetota</taxon>
        <taxon>Actinomycetes</taxon>
        <taxon>Propionibacteriales</taxon>
        <taxon>Kribbellaceae</taxon>
        <taxon>Kribbella</taxon>
    </lineage>
</organism>
<comment type="caution">
    <text evidence="1">The sequence shown here is derived from an EMBL/GenBank/DDBJ whole genome shotgun (WGS) entry which is preliminary data.</text>
</comment>
<dbReference type="OrthoDB" id="1550554at2"/>
<reference evidence="1 2" key="1">
    <citation type="submission" date="2019-03" db="EMBL/GenBank/DDBJ databases">
        <title>Draft genome sequences of novel Actinobacteria.</title>
        <authorList>
            <person name="Sahin N."/>
            <person name="Ay H."/>
            <person name="Saygin H."/>
        </authorList>
    </citation>
    <scope>NUCLEOTIDE SEQUENCE [LARGE SCALE GENOMIC DNA]</scope>
    <source>
        <strain evidence="1 2">JCM 13523</strain>
    </source>
</reference>
<gene>
    <name evidence="1" type="ORF">E1263_20865</name>
</gene>